<feature type="transmembrane region" description="Helical" evidence="6">
    <location>
        <begin position="15"/>
        <end position="34"/>
    </location>
</feature>
<dbReference type="GO" id="GO:0005886">
    <property type="term" value="C:plasma membrane"/>
    <property type="evidence" value="ECO:0007669"/>
    <property type="project" value="UniProtKB-SubCell"/>
</dbReference>
<feature type="domain" description="ABC3 transporter permease C-terminal" evidence="7">
    <location>
        <begin position="291"/>
        <end position="408"/>
    </location>
</feature>
<feature type="transmembrane region" description="Helical" evidence="6">
    <location>
        <begin position="383"/>
        <end position="406"/>
    </location>
</feature>
<dbReference type="Pfam" id="PF12704">
    <property type="entry name" value="MacB_PCD"/>
    <property type="match status" value="1"/>
</dbReference>
<comment type="subcellular location">
    <subcellularLocation>
        <location evidence="1">Cell membrane</location>
        <topology evidence="1">Multi-pass membrane protein</topology>
    </subcellularLocation>
</comment>
<feature type="transmembrane region" description="Helical" evidence="6">
    <location>
        <begin position="288"/>
        <end position="310"/>
    </location>
</feature>
<dbReference type="InterPro" id="IPR051125">
    <property type="entry name" value="ABC-4/HrtB_transporter"/>
</dbReference>
<dbReference type="InterPro" id="IPR025857">
    <property type="entry name" value="MacB_PCD"/>
</dbReference>
<evidence type="ECO:0000313" key="10">
    <source>
        <dbReference type="Proteomes" id="UP000199371"/>
    </source>
</evidence>
<evidence type="ECO:0000256" key="6">
    <source>
        <dbReference type="SAM" id="Phobius"/>
    </source>
</evidence>
<protein>
    <submittedName>
        <fullName evidence="9">Putative ABC transport system permease protein</fullName>
    </submittedName>
</protein>
<dbReference type="OrthoDB" id="9784014at2"/>
<evidence type="ECO:0000313" key="9">
    <source>
        <dbReference type="EMBL" id="SEH60909.1"/>
    </source>
</evidence>
<feature type="transmembrane region" description="Helical" evidence="6">
    <location>
        <begin position="330"/>
        <end position="363"/>
    </location>
</feature>
<keyword evidence="4 6" id="KW-1133">Transmembrane helix</keyword>
<dbReference type="Pfam" id="PF02687">
    <property type="entry name" value="FtsX"/>
    <property type="match status" value="1"/>
</dbReference>
<evidence type="ECO:0000256" key="2">
    <source>
        <dbReference type="ARBA" id="ARBA00022475"/>
    </source>
</evidence>
<keyword evidence="10" id="KW-1185">Reference proteome</keyword>
<accession>A0A1H6JMB3</accession>
<dbReference type="AlphaFoldDB" id="A0A1H6JMB3"/>
<dbReference type="STRING" id="173990.SAMN05660691_00498"/>
<evidence type="ECO:0000256" key="5">
    <source>
        <dbReference type="ARBA" id="ARBA00023136"/>
    </source>
</evidence>
<dbReference type="Proteomes" id="UP000199371">
    <property type="component" value="Unassembled WGS sequence"/>
</dbReference>
<sequence>MLMKLARLSLWNRRGTVLMTWLSLTISIALLLGIDHLRTEAKSSFTSTVSGTDLIVGARSGQLNLLLYSVFRIGNATANISWPSYQRIIKHPQIDWAIPISLGDSHRGYRVMGTNTDYFSHYRYANSQPLVLAQGKPFEQVFDTVLGAEVAQKLGYKLGEQIELSHGVGAVSFSQHKDKPFTVVGILARTGTPVDQTVHVSLEAIEAIHLDWQQGAPMPGRQLSSEQTLAHDLTPKSITAFMVGLKSRMATFTLQRQINEFKNEPLTAILPGVALAELWQMLGMVENLLLLISLLVLLAALVGMITTLLASMKERQREMAILRAAGAHPWYLFVLIQLEVLLVTLLSMLSAAALLFISLYLLQDKLAADFGLFISLQIVQLTSLYWAGAILLLSAVLATIPGVLAYRKALADGLTIRL</sequence>
<evidence type="ECO:0000256" key="4">
    <source>
        <dbReference type="ARBA" id="ARBA00022989"/>
    </source>
</evidence>
<keyword evidence="5 6" id="KW-0472">Membrane</keyword>
<dbReference type="InterPro" id="IPR003838">
    <property type="entry name" value="ABC3_permease_C"/>
</dbReference>
<evidence type="ECO:0000259" key="8">
    <source>
        <dbReference type="Pfam" id="PF12704"/>
    </source>
</evidence>
<reference evidence="10" key="1">
    <citation type="submission" date="2016-10" db="EMBL/GenBank/DDBJ databases">
        <authorList>
            <person name="Varghese N."/>
            <person name="Submissions S."/>
        </authorList>
    </citation>
    <scope>NUCLEOTIDE SEQUENCE [LARGE SCALE GENOMIC DNA]</scope>
    <source>
        <strain evidence="10">DSM 17616</strain>
    </source>
</reference>
<evidence type="ECO:0000256" key="3">
    <source>
        <dbReference type="ARBA" id="ARBA00022692"/>
    </source>
</evidence>
<dbReference type="PANTHER" id="PTHR43738:SF2">
    <property type="entry name" value="ABC TRANSPORTER PERMEASE"/>
    <property type="match status" value="1"/>
</dbReference>
<organism evidence="9 10">
    <name type="scientific">Rheinheimera pacifica</name>
    <dbReference type="NCBI Taxonomy" id="173990"/>
    <lineage>
        <taxon>Bacteria</taxon>
        <taxon>Pseudomonadati</taxon>
        <taxon>Pseudomonadota</taxon>
        <taxon>Gammaproteobacteria</taxon>
        <taxon>Chromatiales</taxon>
        <taxon>Chromatiaceae</taxon>
        <taxon>Rheinheimera</taxon>
    </lineage>
</organism>
<keyword evidence="3 6" id="KW-0812">Transmembrane</keyword>
<dbReference type="RefSeq" id="WP_092789819.1">
    <property type="nucleotide sequence ID" value="NZ_FNXF01000001.1"/>
</dbReference>
<keyword evidence="2" id="KW-1003">Cell membrane</keyword>
<evidence type="ECO:0000256" key="1">
    <source>
        <dbReference type="ARBA" id="ARBA00004651"/>
    </source>
</evidence>
<gene>
    <name evidence="9" type="ORF">SAMN05660691_00498</name>
</gene>
<dbReference type="EMBL" id="FNXF01000001">
    <property type="protein sequence ID" value="SEH60909.1"/>
    <property type="molecule type" value="Genomic_DNA"/>
</dbReference>
<feature type="domain" description="MacB-like periplasmic core" evidence="8">
    <location>
        <begin position="18"/>
        <end position="206"/>
    </location>
</feature>
<evidence type="ECO:0000259" key="7">
    <source>
        <dbReference type="Pfam" id="PF02687"/>
    </source>
</evidence>
<dbReference type="PANTHER" id="PTHR43738">
    <property type="entry name" value="ABC TRANSPORTER, MEMBRANE PROTEIN"/>
    <property type="match status" value="1"/>
</dbReference>
<proteinExistence type="predicted"/>
<name>A0A1H6JMB3_9GAMM</name>